<feature type="transmembrane region" description="Helical" evidence="1">
    <location>
        <begin position="44"/>
        <end position="66"/>
    </location>
</feature>
<accession>A0A839RUF0</accession>
<dbReference type="RefSeq" id="WP_221219299.1">
    <property type="nucleotide sequence ID" value="NZ_JACHWU010000001.1"/>
</dbReference>
<keyword evidence="2" id="KW-0645">Protease</keyword>
<dbReference type="EMBL" id="JACHWU010000001">
    <property type="protein sequence ID" value="MBB3049361.1"/>
    <property type="molecule type" value="Genomic_DNA"/>
</dbReference>
<dbReference type="GO" id="GO:0008233">
    <property type="term" value="F:peptidase activity"/>
    <property type="evidence" value="ECO:0007669"/>
    <property type="project" value="UniProtKB-KW"/>
</dbReference>
<sequence>MLRRPSSDIRPQQPPVERVLFVVLSVAFAVTAALQFFLADAMSVWWPFVLAAALTVASLICLYAALHDPGD</sequence>
<keyword evidence="1" id="KW-0812">Transmembrane</keyword>
<dbReference type="AlphaFoldDB" id="A0A839RUF0"/>
<evidence type="ECO:0000313" key="3">
    <source>
        <dbReference type="Proteomes" id="UP000550714"/>
    </source>
</evidence>
<reference evidence="2 3" key="1">
    <citation type="submission" date="2020-08" db="EMBL/GenBank/DDBJ databases">
        <title>Genomic Encyclopedia of Type Strains, Phase III (KMG-III): the genomes of soil and plant-associated and newly described type strains.</title>
        <authorList>
            <person name="Whitman W."/>
        </authorList>
    </citation>
    <scope>NUCLEOTIDE SEQUENCE [LARGE SCALE GENOMIC DNA]</scope>
    <source>
        <strain evidence="2 3">CECT 8577</strain>
    </source>
</reference>
<gene>
    <name evidence="2" type="ORF">FHS23_000356</name>
</gene>
<keyword evidence="2" id="KW-0378">Hydrolase</keyword>
<keyword evidence="3" id="KW-1185">Reference proteome</keyword>
<feature type="transmembrane region" description="Helical" evidence="1">
    <location>
        <begin position="20"/>
        <end position="38"/>
    </location>
</feature>
<keyword evidence="1" id="KW-1133">Transmembrane helix</keyword>
<proteinExistence type="predicted"/>
<dbReference type="Proteomes" id="UP000550714">
    <property type="component" value="Unassembled WGS sequence"/>
</dbReference>
<dbReference type="GO" id="GO:0006508">
    <property type="term" value="P:proteolysis"/>
    <property type="evidence" value="ECO:0007669"/>
    <property type="project" value="UniProtKB-KW"/>
</dbReference>
<evidence type="ECO:0000256" key="1">
    <source>
        <dbReference type="SAM" id="Phobius"/>
    </source>
</evidence>
<organism evidence="2 3">
    <name type="scientific">Prauserella isguenensis</name>
    <dbReference type="NCBI Taxonomy" id="1470180"/>
    <lineage>
        <taxon>Bacteria</taxon>
        <taxon>Bacillati</taxon>
        <taxon>Actinomycetota</taxon>
        <taxon>Actinomycetes</taxon>
        <taxon>Pseudonocardiales</taxon>
        <taxon>Pseudonocardiaceae</taxon>
        <taxon>Prauserella</taxon>
    </lineage>
</organism>
<comment type="caution">
    <text evidence="2">The sequence shown here is derived from an EMBL/GenBank/DDBJ whole genome shotgun (WGS) entry which is preliminary data.</text>
</comment>
<evidence type="ECO:0000313" key="2">
    <source>
        <dbReference type="EMBL" id="MBB3049361.1"/>
    </source>
</evidence>
<name>A0A839RUF0_9PSEU</name>
<protein>
    <submittedName>
        <fullName evidence="2">Membrane protein implicated in regulation of membrane protease activity</fullName>
    </submittedName>
</protein>
<keyword evidence="1" id="KW-0472">Membrane</keyword>